<dbReference type="Gene3D" id="3.30.980.10">
    <property type="entry name" value="Threonyl-trna Synthetase, Chain A, domain 2"/>
    <property type="match status" value="1"/>
</dbReference>
<dbReference type="RefSeq" id="WP_136425745.1">
    <property type="nucleotide sequence ID" value="NZ_SSSM01000001.1"/>
</dbReference>
<gene>
    <name evidence="1" type="ORF">E6C64_00915</name>
</gene>
<dbReference type="EMBL" id="SSSM01000001">
    <property type="protein sequence ID" value="THG32964.1"/>
    <property type="molecule type" value="Genomic_DNA"/>
</dbReference>
<dbReference type="Proteomes" id="UP000309133">
    <property type="component" value="Unassembled WGS sequence"/>
</dbReference>
<sequence length="290" mass="30213">MTLPSSPTIVDYPSGAVESSGTVLHREVLGDGRAAILLDRTAAHPVDSAWPDQGPDRGILVVDGLIHPLLDVIVAATDGHALFVGADIPVRKGTEGWTFVVAHLVDGSGEIAEGDDVEVSVDEEHRAGLSVGHTACHLASLALNRALADAWSKDVATDALGTPNFDALAVDTTSILENGSRDDYRIGKSLRKKGFSVAALDELDAIAAVVDAQLAEWVATGAEVRIERAGDGLTDLREWVCDIEGGARIPCGGTHAVSLSALNGIRVTLERSELDGAFGLTMRTSVAAAD</sequence>
<dbReference type="SUPFAM" id="SSF55186">
    <property type="entry name" value="ThrRS/AlaRS common domain"/>
    <property type="match status" value="1"/>
</dbReference>
<dbReference type="AlphaFoldDB" id="A0A4S4FRG7"/>
<keyword evidence="2" id="KW-1185">Reference proteome</keyword>
<reference evidence="1 2" key="1">
    <citation type="submission" date="2019-04" db="EMBL/GenBank/DDBJ databases">
        <authorList>
            <person name="Jiang L."/>
        </authorList>
    </citation>
    <scope>NUCLEOTIDE SEQUENCE [LARGE SCALE GENOMIC DNA]</scope>
    <source>
        <strain evidence="1 2">YIM 131853</strain>
    </source>
</reference>
<name>A0A4S4FRG7_9MICO</name>
<keyword evidence="1" id="KW-0378">Hydrolase</keyword>
<evidence type="ECO:0000313" key="2">
    <source>
        <dbReference type="Proteomes" id="UP000309133"/>
    </source>
</evidence>
<dbReference type="OrthoDB" id="6396444at2"/>
<dbReference type="InterPro" id="IPR018163">
    <property type="entry name" value="Thr/Ala-tRNA-synth_IIc_edit"/>
</dbReference>
<comment type="caution">
    <text evidence="1">The sequence shown here is derived from an EMBL/GenBank/DDBJ whole genome shotgun (WGS) entry which is preliminary data.</text>
</comment>
<organism evidence="1 2">
    <name type="scientific">Naasia lichenicola</name>
    <dbReference type="NCBI Taxonomy" id="2565933"/>
    <lineage>
        <taxon>Bacteria</taxon>
        <taxon>Bacillati</taxon>
        <taxon>Actinomycetota</taxon>
        <taxon>Actinomycetes</taxon>
        <taxon>Micrococcales</taxon>
        <taxon>Microbacteriaceae</taxon>
        <taxon>Naasia</taxon>
    </lineage>
</organism>
<protein>
    <submittedName>
        <fullName evidence="1">Metal-dependent hydrolase</fullName>
    </submittedName>
</protein>
<accession>A0A4S4FRG7</accession>
<evidence type="ECO:0000313" key="1">
    <source>
        <dbReference type="EMBL" id="THG32964.1"/>
    </source>
</evidence>
<dbReference type="GO" id="GO:0016787">
    <property type="term" value="F:hydrolase activity"/>
    <property type="evidence" value="ECO:0007669"/>
    <property type="project" value="UniProtKB-KW"/>
</dbReference>
<proteinExistence type="predicted"/>
<dbReference type="GO" id="GO:0000166">
    <property type="term" value="F:nucleotide binding"/>
    <property type="evidence" value="ECO:0007669"/>
    <property type="project" value="InterPro"/>
</dbReference>